<feature type="domain" description="Glycosyl transferase family 1" evidence="1">
    <location>
        <begin position="231"/>
        <end position="386"/>
    </location>
</feature>
<dbReference type="GO" id="GO:0016757">
    <property type="term" value="F:glycosyltransferase activity"/>
    <property type="evidence" value="ECO:0007669"/>
    <property type="project" value="InterPro"/>
</dbReference>
<evidence type="ECO:0000259" key="1">
    <source>
        <dbReference type="Pfam" id="PF00534"/>
    </source>
</evidence>
<evidence type="ECO:0000313" key="3">
    <source>
        <dbReference type="Proteomes" id="UP001050975"/>
    </source>
</evidence>
<dbReference type="PANTHER" id="PTHR12526">
    <property type="entry name" value="GLYCOSYLTRANSFERASE"/>
    <property type="match status" value="1"/>
</dbReference>
<reference evidence="2" key="1">
    <citation type="submission" date="2019-10" db="EMBL/GenBank/DDBJ databases">
        <title>Draft genome sequece of Microseira wollei NIES-4236.</title>
        <authorList>
            <person name="Yamaguchi H."/>
            <person name="Suzuki S."/>
            <person name="Kawachi M."/>
        </authorList>
    </citation>
    <scope>NUCLEOTIDE SEQUENCE</scope>
    <source>
        <strain evidence="2">NIES-4236</strain>
    </source>
</reference>
<dbReference type="SUPFAM" id="SSF53756">
    <property type="entry name" value="UDP-Glycosyltransferase/glycogen phosphorylase"/>
    <property type="match status" value="1"/>
</dbReference>
<dbReference type="AlphaFoldDB" id="A0AAV3XIX9"/>
<dbReference type="EMBL" id="BLAY01000123">
    <property type="protein sequence ID" value="GET41461.1"/>
    <property type="molecule type" value="Genomic_DNA"/>
</dbReference>
<sequence length="428" mass="48637">MMKRKGMLLVLPVPFLVKENRLFFDTQACNGLERWADNFESVIVAAPTIPEALAAQEKTMTWRDTATLEKPERFKLVPLPWAYKISDFISCYSRVRAQLAELIENSEYLQFAINGLMGDWAVIAALEARKQGRQYAIHTDWVTHDVVLKSARGASLKKRIKATVEAPLIEMYHERIIENCTLGLWHGQDCYSAYSPFCKNSYLVHDIHLKPGDGIGEKELNKKVLRTKIEPTLRICYAGRIEPMKAPLDWVKAIGQARDNGANIHATWLGDGRLMDEMKALIEKLDLNSCIEVTGWEKNRDKLLQRIKESHMMLFTHVTKESPRCLIEALVCGTPIVGYQNSYADELIGDFGGGKFVPMGNWQKLGDLLVTLSKERQQLSNLIREAGENGKRFNDEAVFHERSNLIKKHLGVSTLPEMLTPQRQQSLV</sequence>
<gene>
    <name evidence="2" type="ORF">MiSe_62730</name>
</gene>
<dbReference type="Pfam" id="PF00534">
    <property type="entry name" value="Glycos_transf_1"/>
    <property type="match status" value="1"/>
</dbReference>
<dbReference type="RefSeq" id="WP_226587790.1">
    <property type="nucleotide sequence ID" value="NZ_BLAY01000123.1"/>
</dbReference>
<dbReference type="Gene3D" id="3.40.50.2000">
    <property type="entry name" value="Glycogen Phosphorylase B"/>
    <property type="match status" value="1"/>
</dbReference>
<keyword evidence="2" id="KW-0808">Transferase</keyword>
<dbReference type="InterPro" id="IPR001296">
    <property type="entry name" value="Glyco_trans_1"/>
</dbReference>
<protein>
    <submittedName>
        <fullName evidence="2">Glycosyl transferase, group 1 family protein</fullName>
    </submittedName>
</protein>
<organism evidence="2 3">
    <name type="scientific">Microseira wollei NIES-4236</name>
    <dbReference type="NCBI Taxonomy" id="2530354"/>
    <lineage>
        <taxon>Bacteria</taxon>
        <taxon>Bacillati</taxon>
        <taxon>Cyanobacteriota</taxon>
        <taxon>Cyanophyceae</taxon>
        <taxon>Oscillatoriophycideae</taxon>
        <taxon>Aerosakkonematales</taxon>
        <taxon>Aerosakkonemataceae</taxon>
        <taxon>Microseira</taxon>
    </lineage>
</organism>
<evidence type="ECO:0000313" key="2">
    <source>
        <dbReference type="EMBL" id="GET41461.1"/>
    </source>
</evidence>
<accession>A0AAV3XIX9</accession>
<comment type="caution">
    <text evidence="2">The sequence shown here is derived from an EMBL/GenBank/DDBJ whole genome shotgun (WGS) entry which is preliminary data.</text>
</comment>
<name>A0AAV3XIX9_9CYAN</name>
<dbReference type="Proteomes" id="UP001050975">
    <property type="component" value="Unassembled WGS sequence"/>
</dbReference>
<proteinExistence type="predicted"/>
<keyword evidence="3" id="KW-1185">Reference proteome</keyword>